<dbReference type="EMBL" id="JABCUR010000001">
    <property type="protein sequence ID" value="NMW64093.1"/>
    <property type="molecule type" value="Genomic_DNA"/>
</dbReference>
<protein>
    <submittedName>
        <fullName evidence="1">Uncharacterized protein</fullName>
    </submittedName>
</protein>
<comment type="caution">
    <text evidence="1">The sequence shown here is derived from an EMBL/GenBank/DDBJ whole genome shotgun (WGS) entry which is preliminary data.</text>
</comment>
<reference evidence="1 2" key="1">
    <citation type="submission" date="2020-04" db="EMBL/GenBank/DDBJ databases">
        <title>Antimicrobial susceptibility and clonality of vaginal-derived multi-drug resistant Mobiluncus isolates in China.</title>
        <authorList>
            <person name="Zhang X."/>
        </authorList>
    </citation>
    <scope>NUCLEOTIDE SEQUENCE [LARGE SCALE GENOMIC DNA]</scope>
    <source>
        <strain evidence="1 2">13</strain>
    </source>
</reference>
<evidence type="ECO:0000313" key="2">
    <source>
        <dbReference type="Proteomes" id="UP000578252"/>
    </source>
</evidence>
<gene>
    <name evidence="1" type="ORF">HHJ78_00700</name>
</gene>
<sequence length="429" mass="46116">MLPGILRKVVPLFGTLALMAVPVTGVSAENDESGDGGISSSDLDFCLDASSFFKAKGETREVRDVSVDSLESRLRANVSALAEVYRQHPDAVGFARSVENPVVPVARSEMRAVDAGLRSARSVGGDELRVEPEVDAGFVSVAQLCQRFVKAKRLAEQHGVYMFYRINTETQMLDVEVEESAPAAVLDALQSDALINVTYSEPFELLGNRYDDRPPFAGGGLPTYNGDRCSLGFKVQNIDSGQNYMTIAGHSAILGSRWYYGNKYVGYAVTNYMQQAPFNLDIAMLTGANYSHTIFRGNGSSYASVIGSLPGGGTVGANIGISAGKSNKEFVGTYKGVTSGSNGIATGCAIRYLKNGKTVEYCNLRTVVLTNNQKLQKSDSGSPVFAYTNNPSRVYALGSVTAYGSSENMIYYTDIEALLHYTHSRVATS</sequence>
<dbReference type="RefSeq" id="WP_169771361.1">
    <property type="nucleotide sequence ID" value="NZ_JABCUR010000001.1"/>
</dbReference>
<evidence type="ECO:0000313" key="1">
    <source>
        <dbReference type="EMBL" id="NMW64093.1"/>
    </source>
</evidence>
<accession>A0A7Y0U085</accession>
<dbReference type="AlphaFoldDB" id="A0A7Y0U085"/>
<name>A0A7Y0U085_9ACTO</name>
<dbReference type="Proteomes" id="UP000578252">
    <property type="component" value="Unassembled WGS sequence"/>
</dbReference>
<dbReference type="InterPro" id="IPR043504">
    <property type="entry name" value="Peptidase_S1_PA_chymotrypsin"/>
</dbReference>
<proteinExistence type="predicted"/>
<organism evidence="1 2">
    <name type="scientific">Mobiluncus mulieris</name>
    <dbReference type="NCBI Taxonomy" id="2052"/>
    <lineage>
        <taxon>Bacteria</taxon>
        <taxon>Bacillati</taxon>
        <taxon>Actinomycetota</taxon>
        <taxon>Actinomycetes</taxon>
        <taxon>Actinomycetales</taxon>
        <taxon>Actinomycetaceae</taxon>
        <taxon>Mobiluncus</taxon>
    </lineage>
</organism>
<dbReference type="Gene3D" id="2.40.10.10">
    <property type="entry name" value="Trypsin-like serine proteases"/>
    <property type="match status" value="1"/>
</dbReference>